<protein>
    <submittedName>
        <fullName evidence="1">Uncharacterized protein</fullName>
    </submittedName>
</protein>
<reference evidence="1 2" key="1">
    <citation type="submission" date="2014-10" db="EMBL/GenBank/DDBJ databases">
        <title>Draft genome of the hookworm Ancylostoma caninum.</title>
        <authorList>
            <person name="Mitreva M."/>
        </authorList>
    </citation>
    <scope>NUCLEOTIDE SEQUENCE [LARGE SCALE GENOMIC DNA]</scope>
    <source>
        <strain evidence="1 2">Baltimore</strain>
    </source>
</reference>
<evidence type="ECO:0000313" key="2">
    <source>
        <dbReference type="Proteomes" id="UP000252519"/>
    </source>
</evidence>
<comment type="caution">
    <text evidence="1">The sequence shown here is derived from an EMBL/GenBank/DDBJ whole genome shotgun (WGS) entry which is preliminary data.</text>
</comment>
<dbReference type="AlphaFoldDB" id="A0A368GF70"/>
<keyword evidence="2" id="KW-1185">Reference proteome</keyword>
<dbReference type="Proteomes" id="UP000252519">
    <property type="component" value="Unassembled WGS sequence"/>
</dbReference>
<dbReference type="EMBL" id="JOJR01000200">
    <property type="protein sequence ID" value="RCN42318.1"/>
    <property type="molecule type" value="Genomic_DNA"/>
</dbReference>
<accession>A0A368GF70</accession>
<gene>
    <name evidence="1" type="ORF">ANCCAN_11721</name>
</gene>
<organism evidence="1 2">
    <name type="scientific">Ancylostoma caninum</name>
    <name type="common">Dog hookworm</name>
    <dbReference type="NCBI Taxonomy" id="29170"/>
    <lineage>
        <taxon>Eukaryota</taxon>
        <taxon>Metazoa</taxon>
        <taxon>Ecdysozoa</taxon>
        <taxon>Nematoda</taxon>
        <taxon>Chromadorea</taxon>
        <taxon>Rhabditida</taxon>
        <taxon>Rhabditina</taxon>
        <taxon>Rhabditomorpha</taxon>
        <taxon>Strongyloidea</taxon>
        <taxon>Ancylostomatidae</taxon>
        <taxon>Ancylostomatinae</taxon>
        <taxon>Ancylostoma</taxon>
    </lineage>
</organism>
<evidence type="ECO:0000313" key="1">
    <source>
        <dbReference type="EMBL" id="RCN42318.1"/>
    </source>
</evidence>
<sequence length="60" mass="6949">MIEINQHSLRLKDGWHIDPYRVNKAKPSTSVSHLVHHERRNQALNVVAPNESVIKLEIKT</sequence>
<proteinExistence type="predicted"/>
<name>A0A368GF70_ANCCA</name>